<dbReference type="GO" id="GO:0016706">
    <property type="term" value="F:2-oxoglutarate-dependent dioxygenase activity"/>
    <property type="evidence" value="ECO:0007669"/>
    <property type="project" value="UniProtKB-ARBA"/>
</dbReference>
<reference evidence="2" key="1">
    <citation type="submission" date="2018-12" db="EMBL/GenBank/DDBJ databases">
        <title>Genome sequence of Peanibacillus sp.</title>
        <authorList>
            <person name="Subramani G."/>
            <person name="Srinivasan S."/>
            <person name="Kim M.K."/>
        </authorList>
    </citation>
    <scope>NUCLEOTIDE SEQUENCE [LARGE SCALE GENOMIC DNA]</scope>
    <source>
        <strain evidence="2">18JY67-1</strain>
    </source>
</reference>
<dbReference type="KEGG" id="palb:EJC50_26975"/>
<dbReference type="GO" id="GO:0005506">
    <property type="term" value="F:iron ion binding"/>
    <property type="evidence" value="ECO:0007669"/>
    <property type="project" value="UniProtKB-ARBA"/>
</dbReference>
<dbReference type="EMBL" id="CP034437">
    <property type="protein sequence ID" value="AZN42932.1"/>
    <property type="molecule type" value="Genomic_DNA"/>
</dbReference>
<organism evidence="1 2">
    <name type="scientific">Paenibacillus albus</name>
    <dbReference type="NCBI Taxonomy" id="2495582"/>
    <lineage>
        <taxon>Bacteria</taxon>
        <taxon>Bacillati</taxon>
        <taxon>Bacillota</taxon>
        <taxon>Bacilli</taxon>
        <taxon>Bacillales</taxon>
        <taxon>Paenibacillaceae</taxon>
        <taxon>Paenibacillus</taxon>
    </lineage>
</organism>
<accession>A0A3Q8XB13</accession>
<evidence type="ECO:0000313" key="1">
    <source>
        <dbReference type="EMBL" id="AZN42932.1"/>
    </source>
</evidence>
<keyword evidence="2" id="KW-1185">Reference proteome</keyword>
<dbReference type="PANTHER" id="PTHR20883">
    <property type="entry name" value="PHYTANOYL-COA DIOXYGENASE DOMAIN CONTAINING 1"/>
    <property type="match status" value="1"/>
</dbReference>
<dbReference type="SUPFAM" id="SSF51197">
    <property type="entry name" value="Clavaminate synthase-like"/>
    <property type="match status" value="1"/>
</dbReference>
<dbReference type="Proteomes" id="UP000272528">
    <property type="component" value="Chromosome"/>
</dbReference>
<dbReference type="PANTHER" id="PTHR20883:SF48">
    <property type="entry name" value="ECTOINE DIOXYGENASE"/>
    <property type="match status" value="1"/>
</dbReference>
<protein>
    <submittedName>
        <fullName evidence="1">Phytanoyl-CoA dioxygenase family protein</fullName>
    </submittedName>
</protein>
<dbReference type="InterPro" id="IPR008775">
    <property type="entry name" value="Phytyl_CoA_dOase-like"/>
</dbReference>
<dbReference type="OrthoDB" id="9814777at2"/>
<dbReference type="AlphaFoldDB" id="A0A3Q8XB13"/>
<dbReference type="Pfam" id="PF05721">
    <property type="entry name" value="PhyH"/>
    <property type="match status" value="1"/>
</dbReference>
<sequence length="281" mass="32170">MCSALNNLLQLQCLPEEKDIRFFEENGYWVSPKIFSDEQLEQIIEHQDRIYRAQFETGREPICNWLEGIDNPRSMRKTDNSHWSDLTLRTVATDPTIGSIAANLMNSSVIRLWHDQLLYKPGRGSGKETANVGWHQDYVYWQNCMEPTLITAWVAFTDVDLSNGCMQVVPRSHKWGLVNANNFFEQNLEKQQAEMEVPENEAFTTAPLVMKAGQVSFHHALTIHGSGANMTDMPRRSMAVHLMTGDTRYKSAPRGRHFNAEILNGNEGDLYEGVHWPVLYP</sequence>
<gene>
    <name evidence="1" type="ORF">EJC50_26975</name>
</gene>
<keyword evidence="1" id="KW-0560">Oxidoreductase</keyword>
<keyword evidence="1" id="KW-0223">Dioxygenase</keyword>
<name>A0A3Q8XB13_9BACL</name>
<dbReference type="Gene3D" id="2.60.120.620">
    <property type="entry name" value="q2cbj1_9rhob like domain"/>
    <property type="match status" value="1"/>
</dbReference>
<proteinExistence type="predicted"/>
<evidence type="ECO:0000313" key="2">
    <source>
        <dbReference type="Proteomes" id="UP000272528"/>
    </source>
</evidence>